<keyword evidence="2" id="KW-0732">Signal</keyword>
<evidence type="ECO:0000256" key="2">
    <source>
        <dbReference type="SAM" id="SignalP"/>
    </source>
</evidence>
<organism evidence="3 4">
    <name type="scientific">Streptomyces monticola</name>
    <dbReference type="NCBI Taxonomy" id="2666263"/>
    <lineage>
        <taxon>Bacteria</taxon>
        <taxon>Bacillati</taxon>
        <taxon>Actinomycetota</taxon>
        <taxon>Actinomycetes</taxon>
        <taxon>Kitasatosporales</taxon>
        <taxon>Streptomycetaceae</taxon>
        <taxon>Streptomyces</taxon>
    </lineage>
</organism>
<comment type="caution">
    <text evidence="3">The sequence shown here is derived from an EMBL/GenBank/DDBJ whole genome shotgun (WGS) entry which is preliminary data.</text>
</comment>
<gene>
    <name evidence="3" type="ORF">ACFQVC_30550</name>
</gene>
<keyword evidence="4" id="KW-1185">Reference proteome</keyword>
<feature type="region of interest" description="Disordered" evidence="1">
    <location>
        <begin position="51"/>
        <end position="70"/>
    </location>
</feature>
<feature type="signal peptide" evidence="2">
    <location>
        <begin position="1"/>
        <end position="26"/>
    </location>
</feature>
<feature type="chain" id="PRO_5047108109" evidence="2">
    <location>
        <begin position="27"/>
        <end position="93"/>
    </location>
</feature>
<evidence type="ECO:0000256" key="1">
    <source>
        <dbReference type="SAM" id="MobiDB-lite"/>
    </source>
</evidence>
<dbReference type="RefSeq" id="WP_381836633.1">
    <property type="nucleotide sequence ID" value="NZ_JBHTCF010000016.1"/>
</dbReference>
<protein>
    <submittedName>
        <fullName evidence="3">Uncharacterized protein</fullName>
    </submittedName>
</protein>
<proteinExistence type="predicted"/>
<accession>A0ABW2JRR5</accession>
<dbReference type="EMBL" id="JBHTCF010000016">
    <property type="protein sequence ID" value="MFC7308547.1"/>
    <property type="molecule type" value="Genomic_DNA"/>
</dbReference>
<dbReference type="Proteomes" id="UP001596523">
    <property type="component" value="Unassembled WGS sequence"/>
</dbReference>
<name>A0ABW2JRR5_9ACTN</name>
<sequence length="93" mass="8977">MMRPRIAAAAGAVAAALILFGAPAAAADDGPLVKSRNQAGINIGGLLDAGASSTSTTGGPEGPTKTNTAGINVDTEADVAVDFDLLADLGVSL</sequence>
<evidence type="ECO:0000313" key="3">
    <source>
        <dbReference type="EMBL" id="MFC7308547.1"/>
    </source>
</evidence>
<reference evidence="4" key="1">
    <citation type="journal article" date="2019" name="Int. J. Syst. Evol. Microbiol.">
        <title>The Global Catalogue of Microorganisms (GCM) 10K type strain sequencing project: providing services to taxonomists for standard genome sequencing and annotation.</title>
        <authorList>
            <consortium name="The Broad Institute Genomics Platform"/>
            <consortium name="The Broad Institute Genome Sequencing Center for Infectious Disease"/>
            <person name="Wu L."/>
            <person name="Ma J."/>
        </authorList>
    </citation>
    <scope>NUCLEOTIDE SEQUENCE [LARGE SCALE GENOMIC DNA]</scope>
    <source>
        <strain evidence="4">SYNS20</strain>
    </source>
</reference>
<evidence type="ECO:0000313" key="4">
    <source>
        <dbReference type="Proteomes" id="UP001596523"/>
    </source>
</evidence>